<accession>A0ABQ4SJQ9</accession>
<comment type="caution">
    <text evidence="2">The sequence shown here is derived from an EMBL/GenBank/DDBJ whole genome shotgun (WGS) entry which is preliminary data.</text>
</comment>
<feature type="signal peptide" evidence="1">
    <location>
        <begin position="1"/>
        <end position="26"/>
    </location>
</feature>
<gene>
    <name evidence="2" type="ORF">GMJLKIPL_5401</name>
</gene>
<reference evidence="2" key="2">
    <citation type="submission" date="2021-08" db="EMBL/GenBank/DDBJ databases">
        <authorList>
            <person name="Tani A."/>
            <person name="Ola A."/>
            <person name="Ogura Y."/>
            <person name="Katsura K."/>
            <person name="Hayashi T."/>
        </authorList>
    </citation>
    <scope>NUCLEOTIDE SEQUENCE</scope>
    <source>
        <strain evidence="2">DSM 17168</strain>
    </source>
</reference>
<organism evidence="2 3">
    <name type="scientific">Methylobacterium isbiliense</name>
    <dbReference type="NCBI Taxonomy" id="315478"/>
    <lineage>
        <taxon>Bacteria</taxon>
        <taxon>Pseudomonadati</taxon>
        <taxon>Pseudomonadota</taxon>
        <taxon>Alphaproteobacteria</taxon>
        <taxon>Hyphomicrobiales</taxon>
        <taxon>Methylobacteriaceae</taxon>
        <taxon>Methylobacterium</taxon>
    </lineage>
</organism>
<feature type="chain" id="PRO_5046188974" evidence="1">
    <location>
        <begin position="27"/>
        <end position="301"/>
    </location>
</feature>
<proteinExistence type="predicted"/>
<name>A0ABQ4SJQ9_9HYPH</name>
<evidence type="ECO:0000313" key="3">
    <source>
        <dbReference type="Proteomes" id="UP001055153"/>
    </source>
</evidence>
<reference evidence="2" key="1">
    <citation type="journal article" date="2021" name="Front. Microbiol.">
        <title>Comprehensive Comparative Genomics and Phenotyping of Methylobacterium Species.</title>
        <authorList>
            <person name="Alessa O."/>
            <person name="Ogura Y."/>
            <person name="Fujitani Y."/>
            <person name="Takami H."/>
            <person name="Hayashi T."/>
            <person name="Sahin N."/>
            <person name="Tani A."/>
        </authorList>
    </citation>
    <scope>NUCLEOTIDE SEQUENCE</scope>
    <source>
        <strain evidence="2">DSM 17168</strain>
    </source>
</reference>
<dbReference type="Proteomes" id="UP001055153">
    <property type="component" value="Unassembled WGS sequence"/>
</dbReference>
<sequence>MSRTGYLQRAAAGMVLAAMVAGAALAQDEPTAAENRAGPDLDSEHLFGFTEGTDLGVPGELELEQETTGRIGKRGGTFRAFDPTLTLKIPLSESFRLAPGLSFAAYDVARGAGLPSAARGGFNGAFLETRARLLDRRTAPIGLTLSLVPSLGTIDAGSGLAAASHGLEAGLLLDRELIPGRLVGAVNLTYAFARTRPDGVDAAELASGLEVSGALAYRVRPNVFLGGELRYQRAYDGIGLDRFAGEAVYLGPTVYASVSDHAWMSFTWGVQVAGRAVGEPGPLDLTSFDRHQARLRIGYSF</sequence>
<protein>
    <submittedName>
        <fullName evidence="2">Uncharacterized protein</fullName>
    </submittedName>
</protein>
<evidence type="ECO:0000313" key="2">
    <source>
        <dbReference type="EMBL" id="GJE03446.1"/>
    </source>
</evidence>
<keyword evidence="3" id="KW-1185">Reference proteome</keyword>
<evidence type="ECO:0000256" key="1">
    <source>
        <dbReference type="SAM" id="SignalP"/>
    </source>
</evidence>
<keyword evidence="1" id="KW-0732">Signal</keyword>
<dbReference type="EMBL" id="BPQQ01000077">
    <property type="protein sequence ID" value="GJE03446.1"/>
    <property type="molecule type" value="Genomic_DNA"/>
</dbReference>